<dbReference type="KEGG" id="dax:FDQ92_07005"/>
<reference evidence="2 3" key="2">
    <citation type="submission" date="2019-05" db="EMBL/GenBank/DDBJ databases">
        <authorList>
            <person name="Suflita J.M."/>
            <person name="Marks C.R."/>
        </authorList>
    </citation>
    <scope>NUCLEOTIDE SEQUENCE [LARGE SCALE GENOMIC DNA]</scope>
    <source>
        <strain evidence="2 3">ALDC</strain>
    </source>
</reference>
<gene>
    <name evidence="2" type="ORF">FDQ92_07005</name>
</gene>
<organism evidence="2 3">
    <name type="scientific">Desulfoglaeba alkanexedens ALDC</name>
    <dbReference type="NCBI Taxonomy" id="980445"/>
    <lineage>
        <taxon>Bacteria</taxon>
        <taxon>Pseudomonadati</taxon>
        <taxon>Thermodesulfobacteriota</taxon>
        <taxon>Syntrophobacteria</taxon>
        <taxon>Syntrophobacterales</taxon>
        <taxon>Syntrophobacteraceae</taxon>
        <taxon>Desulfoglaeba</taxon>
    </lineage>
</organism>
<evidence type="ECO:0000259" key="1">
    <source>
        <dbReference type="PROSITE" id="PS51411"/>
    </source>
</evidence>
<dbReference type="AlphaFoldDB" id="A0A4P8L2J1"/>
<dbReference type="OrthoDB" id="9779344at2"/>
<accession>A0A4P8L2J1</accession>
<feature type="domain" description="PSP1 C-terminal" evidence="1">
    <location>
        <begin position="61"/>
        <end position="146"/>
    </location>
</feature>
<protein>
    <submittedName>
        <fullName evidence="2">Stage 0 sporulation protein</fullName>
    </submittedName>
</protein>
<dbReference type="InterPro" id="IPR007557">
    <property type="entry name" value="PSP1_C"/>
</dbReference>
<dbReference type="GO" id="GO:0005737">
    <property type="term" value="C:cytoplasm"/>
    <property type="evidence" value="ECO:0007669"/>
    <property type="project" value="TreeGrafter"/>
</dbReference>
<name>A0A4P8L2J1_9BACT</name>
<dbReference type="Proteomes" id="UP000298602">
    <property type="component" value="Chromosome"/>
</dbReference>
<dbReference type="PROSITE" id="PS51411">
    <property type="entry name" value="PSP1_C"/>
    <property type="match status" value="1"/>
</dbReference>
<dbReference type="Pfam" id="PF04468">
    <property type="entry name" value="PSP1"/>
    <property type="match status" value="1"/>
</dbReference>
<dbReference type="PANTHER" id="PTHR43830:SF3">
    <property type="entry name" value="PROTEIN PSP1"/>
    <property type="match status" value="1"/>
</dbReference>
<dbReference type="PANTHER" id="PTHR43830">
    <property type="entry name" value="PROTEIN PSP1"/>
    <property type="match status" value="1"/>
</dbReference>
<sequence>MGKVVGIRFRNGGKVYHFDPADMEVKKGDFVIVHTEQGVGLGEVVEGPFPGNEKVHPKELKKIQRLATADEIHTYSENLRSEEEAGKYCLERIQVHQLPMNLVDVEYLFDRSKIIFYFTADGRVDFRELVKDLVRRFRTRVELRQIGVRNQAKMVGGLGICGRPLCCATFLKNFHPVSIKMAKEQNLSLNPSKISGACGRLMCCLQYEYDTYCALKKGMPKMGKKIETPEGRGKVIRQNLIDRRVTVLLESGQEIELEIDASEPRKKKDK</sequence>
<evidence type="ECO:0000313" key="2">
    <source>
        <dbReference type="EMBL" id="QCQ21944.1"/>
    </source>
</evidence>
<proteinExistence type="predicted"/>
<dbReference type="EMBL" id="CP040098">
    <property type="protein sequence ID" value="QCQ21944.1"/>
    <property type="molecule type" value="Genomic_DNA"/>
</dbReference>
<dbReference type="InterPro" id="IPR047767">
    <property type="entry name" value="PSP1-like"/>
</dbReference>
<reference evidence="2 3" key="1">
    <citation type="submission" date="2019-05" db="EMBL/GenBank/DDBJ databases">
        <title>The Complete Genome Sequence of the n-alkane-degrading Desulfoglaeba alkanexedens ALDC reveals multiple alkylsuccinate synthase gene clusters.</title>
        <authorList>
            <person name="Callaghan A.V."/>
            <person name="Davidova I.A."/>
            <person name="Duncan K.E."/>
            <person name="Morris B."/>
            <person name="McInerney M.J."/>
        </authorList>
    </citation>
    <scope>NUCLEOTIDE SEQUENCE [LARGE SCALE GENOMIC DNA]</scope>
    <source>
        <strain evidence="2 3">ALDC</strain>
    </source>
</reference>
<evidence type="ECO:0000313" key="3">
    <source>
        <dbReference type="Proteomes" id="UP000298602"/>
    </source>
</evidence>
<dbReference type="NCBIfam" id="NF041131">
    <property type="entry name" value="RicT_YaaT_fam"/>
    <property type="match status" value="1"/>
</dbReference>
<keyword evidence="3" id="KW-1185">Reference proteome</keyword>